<evidence type="ECO:0000256" key="4">
    <source>
        <dbReference type="ARBA" id="ARBA00022771"/>
    </source>
</evidence>
<organism evidence="13 14">
    <name type="scientific">Puccinia sorghi</name>
    <dbReference type="NCBI Taxonomy" id="27349"/>
    <lineage>
        <taxon>Eukaryota</taxon>
        <taxon>Fungi</taxon>
        <taxon>Dikarya</taxon>
        <taxon>Basidiomycota</taxon>
        <taxon>Pucciniomycotina</taxon>
        <taxon>Pucciniomycetes</taxon>
        <taxon>Pucciniales</taxon>
        <taxon>Pucciniaceae</taxon>
        <taxon>Puccinia</taxon>
    </lineage>
</organism>
<feature type="binding site" evidence="9">
    <location>
        <position position="333"/>
    </location>
    <ligand>
        <name>Zn(2+)</name>
        <dbReference type="ChEBI" id="CHEBI:29105"/>
        <label>1</label>
    </ligand>
</feature>
<feature type="compositionally biased region" description="Low complexity" evidence="11">
    <location>
        <begin position="85"/>
        <end position="94"/>
    </location>
</feature>
<comment type="caution">
    <text evidence="13">The sequence shown here is derived from an EMBL/GenBank/DDBJ whole genome shotgun (WGS) entry which is preliminary data.</text>
</comment>
<evidence type="ECO:0000256" key="7">
    <source>
        <dbReference type="ARBA" id="ARBA00023242"/>
    </source>
</evidence>
<dbReference type="CDD" id="cd16858">
    <property type="entry name" value="ING_ING3_Yng2p"/>
    <property type="match status" value="1"/>
</dbReference>
<dbReference type="Gene3D" id="6.10.140.1740">
    <property type="match status" value="1"/>
</dbReference>
<feature type="binding site" evidence="9">
    <location>
        <position position="327"/>
    </location>
    <ligand>
        <name>Zn(2+)</name>
        <dbReference type="ChEBI" id="CHEBI:29105"/>
        <label>2</label>
    </ligand>
</feature>
<dbReference type="InterPro" id="IPR019786">
    <property type="entry name" value="Zinc_finger_PHD-type_CS"/>
</dbReference>
<feature type="binding site" evidence="9">
    <location>
        <position position="352"/>
    </location>
    <ligand>
        <name>Zn(2+)</name>
        <dbReference type="ChEBI" id="CHEBI:29105"/>
        <label>2</label>
    </ligand>
</feature>
<feature type="site" description="Histone H3K4me3 binding" evidence="8">
    <location>
        <position position="308"/>
    </location>
</feature>
<dbReference type="PROSITE" id="PS01359">
    <property type="entry name" value="ZF_PHD_1"/>
    <property type="match status" value="1"/>
</dbReference>
<feature type="compositionally biased region" description="Polar residues" evidence="11">
    <location>
        <begin position="193"/>
        <end position="203"/>
    </location>
</feature>
<dbReference type="SUPFAM" id="SSF57903">
    <property type="entry name" value="FYVE/PHD zinc finger"/>
    <property type="match status" value="1"/>
</dbReference>
<dbReference type="InterPro" id="IPR011011">
    <property type="entry name" value="Znf_FYVE_PHD"/>
</dbReference>
<evidence type="ECO:0000256" key="2">
    <source>
        <dbReference type="ARBA" id="ARBA00010210"/>
    </source>
</evidence>
<evidence type="ECO:0000256" key="10">
    <source>
        <dbReference type="PROSITE-ProRule" id="PRU00146"/>
    </source>
</evidence>
<dbReference type="GO" id="GO:0006355">
    <property type="term" value="P:regulation of DNA-templated transcription"/>
    <property type="evidence" value="ECO:0007669"/>
    <property type="project" value="TreeGrafter"/>
</dbReference>
<keyword evidence="6" id="KW-0156">Chromatin regulator</keyword>
<feature type="region of interest" description="Disordered" evidence="11">
    <location>
        <begin position="174"/>
        <end position="268"/>
    </location>
</feature>
<dbReference type="PANTHER" id="PTHR10333:SF42">
    <property type="entry name" value="INHIBITOR OF GROWTH PROTEIN 5"/>
    <property type="match status" value="1"/>
</dbReference>
<dbReference type="VEuPathDB" id="FungiDB:VP01_35g7"/>
<keyword evidence="3 9" id="KW-0479">Metal-binding</keyword>
<dbReference type="InterPro" id="IPR013083">
    <property type="entry name" value="Znf_RING/FYVE/PHD"/>
</dbReference>
<feature type="region of interest" description="Disordered" evidence="11">
    <location>
        <begin position="73"/>
        <end position="94"/>
    </location>
</feature>
<feature type="compositionally biased region" description="Polar residues" evidence="11">
    <location>
        <begin position="221"/>
        <end position="251"/>
    </location>
</feature>
<keyword evidence="5 9" id="KW-0862">Zinc</keyword>
<protein>
    <recommendedName>
        <fullName evidence="12">PHD-type domain-containing protein</fullName>
    </recommendedName>
</protein>
<feature type="binding site" evidence="9">
    <location>
        <position position="311"/>
    </location>
    <ligand>
        <name>Zn(2+)</name>
        <dbReference type="ChEBI" id="CHEBI:29105"/>
        <label>1</label>
    </ligand>
</feature>
<dbReference type="InterPro" id="IPR001965">
    <property type="entry name" value="Znf_PHD"/>
</dbReference>
<dbReference type="Proteomes" id="UP000037035">
    <property type="component" value="Unassembled WGS sequence"/>
</dbReference>
<keyword evidence="14" id="KW-1185">Reference proteome</keyword>
<evidence type="ECO:0000313" key="14">
    <source>
        <dbReference type="Proteomes" id="UP000037035"/>
    </source>
</evidence>
<dbReference type="PANTHER" id="PTHR10333">
    <property type="entry name" value="INHIBITOR OF GROWTH PROTEIN"/>
    <property type="match status" value="1"/>
</dbReference>
<feature type="binding site" evidence="9">
    <location>
        <position position="309"/>
    </location>
    <ligand>
        <name>Zn(2+)</name>
        <dbReference type="ChEBI" id="CHEBI:29105"/>
        <label>1</label>
    </ligand>
</feature>
<proteinExistence type="inferred from homology"/>
<dbReference type="InterPro" id="IPR028651">
    <property type="entry name" value="ING_fam"/>
</dbReference>
<dbReference type="EMBL" id="LAVV01008613">
    <property type="protein sequence ID" value="KNZ52373.1"/>
    <property type="molecule type" value="Genomic_DNA"/>
</dbReference>
<gene>
    <name evidence="13" type="ORF">VP01_35g7</name>
</gene>
<evidence type="ECO:0000256" key="1">
    <source>
        <dbReference type="ARBA" id="ARBA00004123"/>
    </source>
</evidence>
<dbReference type="STRING" id="27349.A0A0L6UV31"/>
<dbReference type="OrthoDB" id="5411773at2759"/>
<dbReference type="SMART" id="SM01408">
    <property type="entry name" value="ING"/>
    <property type="match status" value="1"/>
</dbReference>
<evidence type="ECO:0000256" key="5">
    <source>
        <dbReference type="ARBA" id="ARBA00022833"/>
    </source>
</evidence>
<dbReference type="SMART" id="SM00249">
    <property type="entry name" value="PHD"/>
    <property type="match status" value="1"/>
</dbReference>
<feature type="site" description="Histone H3K4me3 binding" evidence="8">
    <location>
        <position position="323"/>
    </location>
</feature>
<feature type="binding site" evidence="9">
    <location>
        <position position="349"/>
    </location>
    <ligand>
        <name>Zn(2+)</name>
        <dbReference type="ChEBI" id="CHEBI:29105"/>
        <label>2</label>
    </ligand>
</feature>
<feature type="site" description="Histone H3K4me3 binding" evidence="8">
    <location>
        <position position="331"/>
    </location>
</feature>
<dbReference type="GO" id="GO:0008270">
    <property type="term" value="F:zinc ion binding"/>
    <property type="evidence" value="ECO:0007669"/>
    <property type="project" value="UniProtKB-KW"/>
</dbReference>
<reference evidence="13 14" key="1">
    <citation type="submission" date="2015-08" db="EMBL/GenBank/DDBJ databases">
        <title>Next Generation Sequencing and Analysis of the Genome of Puccinia sorghi L Schw, the Causal Agent of Maize Common Rust.</title>
        <authorList>
            <person name="Rochi L."/>
            <person name="Burguener G."/>
            <person name="Darino M."/>
            <person name="Turjanski A."/>
            <person name="Kreff E."/>
            <person name="Dieguez M.J."/>
            <person name="Sacco F."/>
        </authorList>
    </citation>
    <scope>NUCLEOTIDE SEQUENCE [LARGE SCALE GENOMIC DNA]</scope>
    <source>
        <strain evidence="13 14">RO10H11247</strain>
    </source>
</reference>
<evidence type="ECO:0000256" key="9">
    <source>
        <dbReference type="PIRSR" id="PIRSR628651-51"/>
    </source>
</evidence>
<dbReference type="InterPro" id="IPR024610">
    <property type="entry name" value="ING_N_histone-binding"/>
</dbReference>
<feature type="binding site" evidence="9">
    <location>
        <position position="336"/>
    </location>
    <ligand>
        <name>Zn(2+)</name>
        <dbReference type="ChEBI" id="CHEBI:29105"/>
        <label>1</label>
    </ligand>
</feature>
<evidence type="ECO:0000259" key="12">
    <source>
        <dbReference type="PROSITE" id="PS50016"/>
    </source>
</evidence>
<name>A0A0L6UV31_9BASI</name>
<evidence type="ECO:0000256" key="8">
    <source>
        <dbReference type="PIRSR" id="PIRSR628651-50"/>
    </source>
</evidence>
<evidence type="ECO:0000256" key="3">
    <source>
        <dbReference type="ARBA" id="ARBA00022723"/>
    </source>
</evidence>
<dbReference type="InterPro" id="IPR019787">
    <property type="entry name" value="Znf_PHD-finger"/>
</dbReference>
<evidence type="ECO:0000256" key="11">
    <source>
        <dbReference type="SAM" id="MobiDB-lite"/>
    </source>
</evidence>
<dbReference type="CDD" id="cd15505">
    <property type="entry name" value="PHD_ING"/>
    <property type="match status" value="1"/>
</dbReference>
<dbReference type="GO" id="GO:0005634">
    <property type="term" value="C:nucleus"/>
    <property type="evidence" value="ECO:0007669"/>
    <property type="project" value="UniProtKB-SubCell"/>
</dbReference>
<dbReference type="GO" id="GO:0006325">
    <property type="term" value="P:chromatin organization"/>
    <property type="evidence" value="ECO:0007669"/>
    <property type="project" value="UniProtKB-KW"/>
</dbReference>
<evidence type="ECO:0000313" key="13">
    <source>
        <dbReference type="EMBL" id="KNZ52373.1"/>
    </source>
</evidence>
<dbReference type="AlphaFoldDB" id="A0A0L6UV31"/>
<feature type="site" description="Histone H3K4me3 binding" evidence="8">
    <location>
        <position position="319"/>
    </location>
</feature>
<accession>A0A0L6UV31</accession>
<feature type="domain" description="PHD-type" evidence="12">
    <location>
        <begin position="306"/>
        <end position="355"/>
    </location>
</feature>
<dbReference type="PROSITE" id="PS50016">
    <property type="entry name" value="ZF_PHD_2"/>
    <property type="match status" value="1"/>
</dbReference>
<keyword evidence="4 10" id="KW-0863">Zinc-finger</keyword>
<sequence>MEDATHTLLQDFVDSLANLPSEVGHLLCEIAYLDYAKKSAKDDQPPVSQAGNGESGLNKKWYSVDESRRKAASKQSSIVRHSHKPPNNLLTPNPKEPILIERALAHYDDAIKLSKEKEKFASGAVNLVWIIAFLRRLPRPCFLSRARHFSIVTRHLERLNQELAKLSATTGVEVPEFKREPSEPPTAPGAMNGLQNGLPNVSGTPAPASEASRSNKRKQPSIDTPSPHNFASAQLPSLTGGSSLPASSHGVSPNKRRTGQARQTLRIHMPSIQPKEAEEIAAMEYGQGDEAEGDEGEESNAGDDTTLYCFCQKVSYGEMIGCDNKTCQYEWFHVSCLGLKETPIGKWYCPQCTAEGKGQKFLQTGRQRKRA</sequence>
<comment type="similarity">
    <text evidence="2">Belongs to the ING family.</text>
</comment>
<dbReference type="GO" id="GO:0000785">
    <property type="term" value="C:chromatin"/>
    <property type="evidence" value="ECO:0007669"/>
    <property type="project" value="UniProtKB-ARBA"/>
</dbReference>
<dbReference type="Gene3D" id="3.30.40.10">
    <property type="entry name" value="Zinc/RING finger domain, C3HC4 (zinc finger)"/>
    <property type="match status" value="1"/>
</dbReference>
<keyword evidence="7" id="KW-0539">Nucleus</keyword>
<evidence type="ECO:0000256" key="6">
    <source>
        <dbReference type="ARBA" id="ARBA00022853"/>
    </source>
</evidence>
<feature type="binding site" evidence="9">
    <location>
        <position position="322"/>
    </location>
    <ligand>
        <name>Zn(2+)</name>
        <dbReference type="ChEBI" id="CHEBI:29105"/>
        <label>2</label>
    </ligand>
</feature>
<comment type="subcellular location">
    <subcellularLocation>
        <location evidence="1">Nucleus</location>
    </subcellularLocation>
</comment>